<dbReference type="CDD" id="cd00093">
    <property type="entry name" value="HTH_XRE"/>
    <property type="match status" value="1"/>
</dbReference>
<evidence type="ECO:0000313" key="1">
    <source>
        <dbReference type="EMBL" id="AFZ27222.1"/>
    </source>
</evidence>
<gene>
    <name evidence="1" type="ORF">Cylst_5183</name>
</gene>
<dbReference type="STRING" id="56107.Cylst_5183"/>
<dbReference type="AlphaFoldDB" id="K9X6F8"/>
<dbReference type="InterPro" id="IPR010982">
    <property type="entry name" value="Lambda_DNA-bd_dom_sf"/>
</dbReference>
<dbReference type="SUPFAM" id="SSF47413">
    <property type="entry name" value="lambda repressor-like DNA-binding domains"/>
    <property type="match status" value="1"/>
</dbReference>
<dbReference type="HOGENOM" id="CLU_192952_0_0_3"/>
<accession>K9X6F8</accession>
<dbReference type="EMBL" id="CP003642">
    <property type="protein sequence ID" value="AFZ27222.1"/>
    <property type="molecule type" value="Genomic_DNA"/>
</dbReference>
<protein>
    <recommendedName>
        <fullName evidence="3">Helix-turn-helix protein</fullName>
    </recommendedName>
</protein>
<dbReference type="RefSeq" id="WP_015210457.1">
    <property type="nucleotide sequence ID" value="NC_019757.1"/>
</dbReference>
<sequence length="82" mass="9554">MKFVQVKRVVEKIKDFPELGERIRQARERDGRPLTIICKECGVSRSYWYQLENENLLAPATEGIIRKIENFLGVDLGVNFND</sequence>
<dbReference type="KEGG" id="csg:Cylst_5183"/>
<evidence type="ECO:0008006" key="3">
    <source>
        <dbReference type="Google" id="ProtNLM"/>
    </source>
</evidence>
<dbReference type="OrthoDB" id="515144at2"/>
<dbReference type="Proteomes" id="UP000010475">
    <property type="component" value="Chromosome"/>
</dbReference>
<dbReference type="Gene3D" id="1.10.260.40">
    <property type="entry name" value="lambda repressor-like DNA-binding domains"/>
    <property type="match status" value="1"/>
</dbReference>
<dbReference type="InterPro" id="IPR001387">
    <property type="entry name" value="Cro/C1-type_HTH"/>
</dbReference>
<dbReference type="Pfam" id="PF13560">
    <property type="entry name" value="HTH_31"/>
    <property type="match status" value="1"/>
</dbReference>
<dbReference type="eggNOG" id="COG1426">
    <property type="taxonomic scope" value="Bacteria"/>
</dbReference>
<name>K9X6F8_9NOST</name>
<proteinExistence type="predicted"/>
<dbReference type="GO" id="GO:0003677">
    <property type="term" value="F:DNA binding"/>
    <property type="evidence" value="ECO:0007669"/>
    <property type="project" value="InterPro"/>
</dbReference>
<keyword evidence="2" id="KW-1185">Reference proteome</keyword>
<evidence type="ECO:0000313" key="2">
    <source>
        <dbReference type="Proteomes" id="UP000010475"/>
    </source>
</evidence>
<organism evidence="1 2">
    <name type="scientific">Cylindrospermum stagnale PCC 7417</name>
    <dbReference type="NCBI Taxonomy" id="56107"/>
    <lineage>
        <taxon>Bacteria</taxon>
        <taxon>Bacillati</taxon>
        <taxon>Cyanobacteriota</taxon>
        <taxon>Cyanophyceae</taxon>
        <taxon>Nostocales</taxon>
        <taxon>Nostocaceae</taxon>
        <taxon>Cylindrospermum</taxon>
    </lineage>
</organism>
<reference evidence="1 2" key="1">
    <citation type="submission" date="2012-06" db="EMBL/GenBank/DDBJ databases">
        <title>Finished chromosome of genome of Cylindrospermum stagnale PCC 7417.</title>
        <authorList>
            <consortium name="US DOE Joint Genome Institute"/>
            <person name="Gugger M."/>
            <person name="Coursin T."/>
            <person name="Rippka R."/>
            <person name="Tandeau De Marsac N."/>
            <person name="Huntemann M."/>
            <person name="Wei C.-L."/>
            <person name="Han J."/>
            <person name="Detter J.C."/>
            <person name="Han C."/>
            <person name="Tapia R."/>
            <person name="Chen A."/>
            <person name="Kyrpides N."/>
            <person name="Mavromatis K."/>
            <person name="Markowitz V."/>
            <person name="Szeto E."/>
            <person name="Ivanova N."/>
            <person name="Pagani I."/>
            <person name="Pati A."/>
            <person name="Goodwin L."/>
            <person name="Nordberg H.P."/>
            <person name="Cantor M.N."/>
            <person name="Hua S.X."/>
            <person name="Woyke T."/>
            <person name="Kerfeld C.A."/>
        </authorList>
    </citation>
    <scope>NUCLEOTIDE SEQUENCE [LARGE SCALE GENOMIC DNA]</scope>
    <source>
        <strain evidence="1 2">PCC 7417</strain>
    </source>
</reference>